<evidence type="ECO:0000313" key="1">
    <source>
        <dbReference type="EMBL" id="OWY91124.1"/>
    </source>
</evidence>
<evidence type="ECO:0000313" key="2">
    <source>
        <dbReference type="Proteomes" id="UP000198211"/>
    </source>
</evidence>
<protein>
    <submittedName>
        <fullName evidence="1">Uncharacterized protein</fullName>
    </submittedName>
</protein>
<gene>
    <name evidence="1" type="ORF">PHMEG_00040428</name>
</gene>
<keyword evidence="2" id="KW-1185">Reference proteome</keyword>
<reference evidence="2" key="1">
    <citation type="submission" date="2017-03" db="EMBL/GenBank/DDBJ databases">
        <title>Phytopthora megakarya and P. palmivora, two closely related causual agents of cacao black pod achieved similar genome size and gene model numbers by different mechanisms.</title>
        <authorList>
            <person name="Ali S."/>
            <person name="Shao J."/>
            <person name="Larry D.J."/>
            <person name="Kronmiller B."/>
            <person name="Shen D."/>
            <person name="Strem M.D."/>
            <person name="Melnick R.L."/>
            <person name="Guiltinan M.J."/>
            <person name="Tyler B.M."/>
            <person name="Meinhardt L.W."/>
            <person name="Bailey B.A."/>
        </authorList>
    </citation>
    <scope>NUCLEOTIDE SEQUENCE [LARGE SCALE GENOMIC DNA]</scope>
    <source>
        <strain evidence="2">zdho120</strain>
    </source>
</reference>
<dbReference type="OrthoDB" id="111552at2759"/>
<dbReference type="Proteomes" id="UP000198211">
    <property type="component" value="Unassembled WGS sequence"/>
</dbReference>
<dbReference type="EMBL" id="NBNE01021004">
    <property type="protein sequence ID" value="OWY91124.1"/>
    <property type="molecule type" value="Genomic_DNA"/>
</dbReference>
<comment type="caution">
    <text evidence="1">The sequence shown here is derived from an EMBL/GenBank/DDBJ whole genome shotgun (WGS) entry which is preliminary data.</text>
</comment>
<dbReference type="AlphaFoldDB" id="A0A225UDF2"/>
<name>A0A225UDF2_9STRA</name>
<sequence>MEHWAHAYWEATHEFPVPLTATWNAWRRRRTSRRSHANEHLDSVMRFVVALFNARRADMDLLLDVMMLLFPPRRSALGRWYPGTQHATWADALADVDAREPWRRFFRSQPDANGDCTVTRGRPAFSVRRLAGKSIERGSP</sequence>
<accession>A0A225UDF2</accession>
<organism evidence="1 2">
    <name type="scientific">Phytophthora megakarya</name>
    <dbReference type="NCBI Taxonomy" id="4795"/>
    <lineage>
        <taxon>Eukaryota</taxon>
        <taxon>Sar</taxon>
        <taxon>Stramenopiles</taxon>
        <taxon>Oomycota</taxon>
        <taxon>Peronosporomycetes</taxon>
        <taxon>Peronosporales</taxon>
        <taxon>Peronosporaceae</taxon>
        <taxon>Phytophthora</taxon>
    </lineage>
</organism>
<dbReference type="STRING" id="4795.A0A225UDF2"/>
<proteinExistence type="predicted"/>